<accession>A0A195EY80</accession>
<evidence type="ECO:0000313" key="2">
    <source>
        <dbReference type="Proteomes" id="UP000078541"/>
    </source>
</evidence>
<dbReference type="EMBL" id="KQ981928">
    <property type="protein sequence ID" value="KYN32857.1"/>
    <property type="molecule type" value="Genomic_DNA"/>
</dbReference>
<proteinExistence type="predicted"/>
<keyword evidence="2" id="KW-1185">Reference proteome</keyword>
<name>A0A195EY80_9HYME</name>
<evidence type="ECO:0000313" key="1">
    <source>
        <dbReference type="EMBL" id="KYN32857.1"/>
    </source>
</evidence>
<dbReference type="Proteomes" id="UP000078541">
    <property type="component" value="Unassembled WGS sequence"/>
</dbReference>
<gene>
    <name evidence="1" type="ORF">ALC56_12810</name>
</gene>
<protein>
    <submittedName>
        <fullName evidence="1">Uncharacterized protein</fullName>
    </submittedName>
</protein>
<reference evidence="1 2" key="1">
    <citation type="submission" date="2016-03" db="EMBL/GenBank/DDBJ databases">
        <title>Trachymyrmex septentrionalis WGS genome.</title>
        <authorList>
            <person name="Nygaard S."/>
            <person name="Hu H."/>
            <person name="Boomsma J."/>
            <person name="Zhang G."/>
        </authorList>
    </citation>
    <scope>NUCLEOTIDE SEQUENCE [LARGE SCALE GENOMIC DNA]</scope>
    <source>
        <strain evidence="1">Tsep2-gDNA-1</strain>
        <tissue evidence="1">Whole body</tissue>
    </source>
</reference>
<organism evidence="1 2">
    <name type="scientific">Trachymyrmex septentrionalis</name>
    <dbReference type="NCBI Taxonomy" id="34720"/>
    <lineage>
        <taxon>Eukaryota</taxon>
        <taxon>Metazoa</taxon>
        <taxon>Ecdysozoa</taxon>
        <taxon>Arthropoda</taxon>
        <taxon>Hexapoda</taxon>
        <taxon>Insecta</taxon>
        <taxon>Pterygota</taxon>
        <taxon>Neoptera</taxon>
        <taxon>Endopterygota</taxon>
        <taxon>Hymenoptera</taxon>
        <taxon>Apocrita</taxon>
        <taxon>Aculeata</taxon>
        <taxon>Formicoidea</taxon>
        <taxon>Formicidae</taxon>
        <taxon>Myrmicinae</taxon>
        <taxon>Trachymyrmex</taxon>
    </lineage>
</organism>
<dbReference type="AlphaFoldDB" id="A0A195EY80"/>
<sequence>MPQQSMLRQPILFTNCSLFSFVLGLLLYKYLSIPDGLSEEEEDDDELALTVPAWLKFCRLLSRSHWEYSAYAGSSAVIVAPWCIITEYNLYTCRVSVLPAVVPRVSSLLHSSQKHCKLFIASNCAERSYKTYPAAVENLFNCKIRSLGKEGKHTALRASLYRRHRAHQYLSLPQSNSLVTTARLYTSLLSTNSPSLSITKSHVIMNRRLIMECIKYLS</sequence>